<dbReference type="InterPro" id="IPR036388">
    <property type="entry name" value="WH-like_DNA-bd_sf"/>
</dbReference>
<keyword evidence="3" id="KW-0804">Transcription</keyword>
<dbReference type="SUPFAM" id="SSF46785">
    <property type="entry name" value="Winged helix' DNA-binding domain"/>
    <property type="match status" value="1"/>
</dbReference>
<dbReference type="GeneID" id="301135656"/>
<dbReference type="CDD" id="cd07377">
    <property type="entry name" value="WHTH_GntR"/>
    <property type="match status" value="1"/>
</dbReference>
<dbReference type="EMBL" id="LILB01000001">
    <property type="protein sequence ID" value="KOO51973.1"/>
    <property type="molecule type" value="Genomic_DNA"/>
</dbReference>
<dbReference type="AlphaFoldDB" id="A0A0M0LMR3"/>
<keyword evidence="1" id="KW-0805">Transcription regulation</keyword>
<dbReference type="Proteomes" id="UP000036867">
    <property type="component" value="Unassembled WGS sequence"/>
</dbReference>
<evidence type="ECO:0000313" key="6">
    <source>
        <dbReference type="Proteomes" id="UP000036867"/>
    </source>
</evidence>
<reference evidence="6" key="1">
    <citation type="submission" date="2015-08" db="EMBL/GenBank/DDBJ databases">
        <title>Fjat-10028 dsm 16317.</title>
        <authorList>
            <person name="Liu B."/>
            <person name="Wang J."/>
            <person name="Zhu Y."/>
            <person name="Liu G."/>
            <person name="Chen Q."/>
            <person name="Chen Z."/>
            <person name="Lan J."/>
            <person name="Che J."/>
            <person name="Ge C."/>
            <person name="Shi H."/>
            <person name="Pan Z."/>
            <person name="Liu X."/>
        </authorList>
    </citation>
    <scope>NUCLEOTIDE SEQUENCE [LARGE SCALE GENOMIC DNA]</scope>
    <source>
        <strain evidence="6">DSM 16317</strain>
    </source>
</reference>
<evidence type="ECO:0000256" key="1">
    <source>
        <dbReference type="ARBA" id="ARBA00023015"/>
    </source>
</evidence>
<dbReference type="PROSITE" id="PS50949">
    <property type="entry name" value="HTH_GNTR"/>
    <property type="match status" value="1"/>
</dbReference>
<dbReference type="InterPro" id="IPR036390">
    <property type="entry name" value="WH_DNA-bd_sf"/>
</dbReference>
<dbReference type="PATRIC" id="fig|263475.3.peg.1632"/>
<dbReference type="GO" id="GO:0003700">
    <property type="term" value="F:DNA-binding transcription factor activity"/>
    <property type="evidence" value="ECO:0007669"/>
    <property type="project" value="InterPro"/>
</dbReference>
<evidence type="ECO:0000259" key="4">
    <source>
        <dbReference type="PROSITE" id="PS50949"/>
    </source>
</evidence>
<evidence type="ECO:0000256" key="3">
    <source>
        <dbReference type="ARBA" id="ARBA00023163"/>
    </source>
</evidence>
<dbReference type="Pfam" id="PF00392">
    <property type="entry name" value="GntR"/>
    <property type="match status" value="1"/>
</dbReference>
<dbReference type="PANTHER" id="PTHR38445">
    <property type="entry name" value="HTH-TYPE TRANSCRIPTIONAL REPRESSOR YTRA"/>
    <property type="match status" value="1"/>
</dbReference>
<dbReference type="RefSeq" id="WP_053416145.1">
    <property type="nucleotide sequence ID" value="NZ_LILB01000001.1"/>
</dbReference>
<dbReference type="STRING" id="263475.AMD00_06010"/>
<protein>
    <submittedName>
        <fullName evidence="5">GntR family transcriptional regulator</fullName>
    </submittedName>
</protein>
<sequence>MKLDVNSEVPIFQQVAEIISNEILNNNILEGQQVPSTNEIAEFYQINPATARKGLNILVEDEILYKRRGIGMFVKEGATRKILQQRKNEFTHVFLKPLLEEARRLGISIDEVKKLIDKQGE</sequence>
<dbReference type="Gene3D" id="1.10.287.100">
    <property type="match status" value="1"/>
</dbReference>
<comment type="caution">
    <text evidence="5">The sequence shown here is derived from an EMBL/GenBank/DDBJ whole genome shotgun (WGS) entry which is preliminary data.</text>
</comment>
<dbReference type="Gene3D" id="1.10.10.10">
    <property type="entry name" value="Winged helix-like DNA-binding domain superfamily/Winged helix DNA-binding domain"/>
    <property type="match status" value="1"/>
</dbReference>
<dbReference type="SMART" id="SM00345">
    <property type="entry name" value="HTH_GNTR"/>
    <property type="match status" value="1"/>
</dbReference>
<organism evidence="5 6">
    <name type="scientific">Viridibacillus arvi</name>
    <dbReference type="NCBI Taxonomy" id="263475"/>
    <lineage>
        <taxon>Bacteria</taxon>
        <taxon>Bacillati</taxon>
        <taxon>Bacillota</taxon>
        <taxon>Bacilli</taxon>
        <taxon>Bacillales</taxon>
        <taxon>Caryophanaceae</taxon>
        <taxon>Viridibacillus</taxon>
    </lineage>
</organism>
<dbReference type="InterPro" id="IPR000524">
    <property type="entry name" value="Tscrpt_reg_HTH_GntR"/>
</dbReference>
<evidence type="ECO:0000256" key="2">
    <source>
        <dbReference type="ARBA" id="ARBA00023125"/>
    </source>
</evidence>
<dbReference type="PANTHER" id="PTHR38445:SF10">
    <property type="entry name" value="GNTR-FAMILY TRANSCRIPTIONAL REGULATOR"/>
    <property type="match status" value="1"/>
</dbReference>
<keyword evidence="6" id="KW-1185">Reference proteome</keyword>
<gene>
    <name evidence="5" type="ORF">AMD00_06010</name>
</gene>
<proteinExistence type="predicted"/>
<dbReference type="OrthoDB" id="162505at2"/>
<name>A0A0M0LMR3_9BACL</name>
<accession>A0A0M0LMR3</accession>
<feature type="domain" description="HTH gntR-type" evidence="4">
    <location>
        <begin position="9"/>
        <end position="77"/>
    </location>
</feature>
<keyword evidence="2" id="KW-0238">DNA-binding</keyword>
<evidence type="ECO:0000313" key="5">
    <source>
        <dbReference type="EMBL" id="KOO51973.1"/>
    </source>
</evidence>
<dbReference type="GO" id="GO:0003677">
    <property type="term" value="F:DNA binding"/>
    <property type="evidence" value="ECO:0007669"/>
    <property type="project" value="UniProtKB-KW"/>
</dbReference>